<sequence>MTGLVVLLLTASLAACAGSKVFGDKEPAGEAKATVPAGEMTIRFLDIGQGDAVLVRSPEGKTLLLDGGRSAERMRDHMKTYGVDKIDLMIASHADADHIAGLVAAAEARPMLFINNGLGGTTRTWERLVDALREQGTTFQKANRQVVNLGSVKVRVIAPPPGMGSDQNENSVGLRLEFGDFKALMTGDSEKPETQAWLEQDRPEIRGPFQVYKSIHHGAANGDHQAWLASVRPENVVVSVGENSYGHPTKTALNLYDQNGIRTYRTDEQGTVTFTAKADGTYTVTTDR</sequence>
<dbReference type="Gene3D" id="3.60.15.10">
    <property type="entry name" value="Ribonuclease Z/Hydroxyacylglutathione hydrolase-like"/>
    <property type="match status" value="1"/>
</dbReference>
<evidence type="ECO:0000259" key="2">
    <source>
        <dbReference type="SMART" id="SM00849"/>
    </source>
</evidence>
<dbReference type="Pfam" id="PF00753">
    <property type="entry name" value="Lactamase_B"/>
    <property type="match status" value="1"/>
</dbReference>
<feature type="chain" id="PRO_5045831148" evidence="1">
    <location>
        <begin position="18"/>
        <end position="288"/>
    </location>
</feature>
<keyword evidence="4" id="KW-1185">Reference proteome</keyword>
<dbReference type="RefSeq" id="WP_229780743.1">
    <property type="nucleotide sequence ID" value="NZ_BMPP01000008.1"/>
</dbReference>
<proteinExistence type="predicted"/>
<evidence type="ECO:0000256" key="1">
    <source>
        <dbReference type="SAM" id="SignalP"/>
    </source>
</evidence>
<comment type="caution">
    <text evidence="3">The sequence shown here is derived from an EMBL/GenBank/DDBJ whole genome shotgun (WGS) entry which is preliminary data.</text>
</comment>
<feature type="domain" description="Metallo-beta-lactamase" evidence="2">
    <location>
        <begin position="49"/>
        <end position="216"/>
    </location>
</feature>
<dbReference type="SUPFAM" id="SSF56281">
    <property type="entry name" value="Metallo-hydrolase/oxidoreductase"/>
    <property type="match status" value="1"/>
</dbReference>
<feature type="signal peptide" evidence="1">
    <location>
        <begin position="1"/>
        <end position="17"/>
    </location>
</feature>
<dbReference type="PANTHER" id="PTHR30619:SF1">
    <property type="entry name" value="RECOMBINATION PROTEIN 2"/>
    <property type="match status" value="1"/>
</dbReference>
<evidence type="ECO:0000313" key="4">
    <source>
        <dbReference type="Proteomes" id="UP000647587"/>
    </source>
</evidence>
<accession>A0ABQ2EVM8</accession>
<protein>
    <submittedName>
        <fullName evidence="3">Competence protein ComEC</fullName>
    </submittedName>
</protein>
<gene>
    <name evidence="3" type="ORF">GCM10008955_22100</name>
</gene>
<dbReference type="SMART" id="SM00849">
    <property type="entry name" value="Lactamase_B"/>
    <property type="match status" value="1"/>
</dbReference>
<dbReference type="PANTHER" id="PTHR30619">
    <property type="entry name" value="DNA INTERNALIZATION/COMPETENCE PROTEIN COMEC/REC2"/>
    <property type="match status" value="1"/>
</dbReference>
<keyword evidence="1" id="KW-0732">Signal</keyword>
<dbReference type="InterPro" id="IPR001279">
    <property type="entry name" value="Metallo-B-lactamas"/>
</dbReference>
<reference evidence="4" key="1">
    <citation type="journal article" date="2019" name="Int. J. Syst. Evol. Microbiol.">
        <title>The Global Catalogue of Microorganisms (GCM) 10K type strain sequencing project: providing services to taxonomists for standard genome sequencing and annotation.</title>
        <authorList>
            <consortium name="The Broad Institute Genomics Platform"/>
            <consortium name="The Broad Institute Genome Sequencing Center for Infectious Disease"/>
            <person name="Wu L."/>
            <person name="Ma J."/>
        </authorList>
    </citation>
    <scope>NUCLEOTIDE SEQUENCE [LARGE SCALE GENOMIC DNA]</scope>
    <source>
        <strain evidence="4">JCM 30331</strain>
    </source>
</reference>
<name>A0ABQ2EVM8_9DEIO</name>
<evidence type="ECO:0000313" key="3">
    <source>
        <dbReference type="EMBL" id="GGK27899.1"/>
    </source>
</evidence>
<dbReference type="InterPro" id="IPR052159">
    <property type="entry name" value="Competence_DNA_uptake"/>
</dbReference>
<dbReference type="InterPro" id="IPR036866">
    <property type="entry name" value="RibonucZ/Hydroxyglut_hydro"/>
</dbReference>
<organism evidence="3 4">
    <name type="scientific">Deinococcus malanensis</name>
    <dbReference type="NCBI Taxonomy" id="1706855"/>
    <lineage>
        <taxon>Bacteria</taxon>
        <taxon>Thermotogati</taxon>
        <taxon>Deinococcota</taxon>
        <taxon>Deinococci</taxon>
        <taxon>Deinococcales</taxon>
        <taxon>Deinococcaceae</taxon>
        <taxon>Deinococcus</taxon>
    </lineage>
</organism>
<dbReference type="EMBL" id="BMPP01000008">
    <property type="protein sequence ID" value="GGK27899.1"/>
    <property type="molecule type" value="Genomic_DNA"/>
</dbReference>
<dbReference type="CDD" id="cd07731">
    <property type="entry name" value="ComA-like_MBL-fold"/>
    <property type="match status" value="1"/>
</dbReference>
<dbReference type="Proteomes" id="UP000647587">
    <property type="component" value="Unassembled WGS sequence"/>
</dbReference>
<dbReference type="InterPro" id="IPR035681">
    <property type="entry name" value="ComA-like_MBL"/>
</dbReference>